<name>A0ABT1TDK6_9GAMM</name>
<comment type="caution">
    <text evidence="1">The sequence shown here is derived from an EMBL/GenBank/DDBJ whole genome shotgun (WGS) entry which is preliminary data.</text>
</comment>
<accession>A0ABT1TDK6</accession>
<dbReference type="Pfam" id="PF06035">
    <property type="entry name" value="Peptidase_C93"/>
    <property type="match status" value="1"/>
</dbReference>
<dbReference type="RefSeq" id="WP_256600884.1">
    <property type="nucleotide sequence ID" value="NZ_JANIBJ010000005.1"/>
</dbReference>
<dbReference type="Proteomes" id="UP001524499">
    <property type="component" value="Unassembled WGS sequence"/>
</dbReference>
<gene>
    <name evidence="1" type="ORF">NP590_03705</name>
</gene>
<dbReference type="Gene3D" id="3.10.620.30">
    <property type="match status" value="1"/>
</dbReference>
<sequence>MSVANKLLLSLLTVGIFYTCLTLYQQHTPEPSLTVGLRFTPALLDNIEQTHGLSTRQRFVDWQELIEQGKNATELEKLRLSNDFFNQTSLFVDDKVLWKAQDYWATPFEFIIKGAGDCEDFSIAKYFTLLEMGVDDSKLRITYVKALELNQAHMVLTYYESPAAVPLVLDNIKPDIRSADERRDLEPVYSFNGSGLWLAKLRSIDLNLGTAGSINAWEDLKLRMLEMNL</sequence>
<reference evidence="1 2" key="1">
    <citation type="submission" date="2022-07" db="EMBL/GenBank/DDBJ databases">
        <title>Methylomonas rivi sp. nov., Methylomonas rosea sp. nov., Methylomonas aureus sp. nov. and Methylomonas subterranea sp. nov., four novel methanotrophs isolated from a freshwater creek and the deep terrestrial subsurface.</title>
        <authorList>
            <person name="Abin C."/>
            <person name="Sankaranarayanan K."/>
            <person name="Garner C."/>
            <person name="Sindelar R."/>
            <person name="Kotary K."/>
            <person name="Garner R."/>
            <person name="Barclay S."/>
            <person name="Lawson P."/>
            <person name="Krumholz L."/>
        </authorList>
    </citation>
    <scope>NUCLEOTIDE SEQUENCE [LARGE SCALE GENOMIC DNA]</scope>
    <source>
        <strain evidence="1 2">SURF-2</strain>
    </source>
</reference>
<dbReference type="PANTHER" id="PTHR39327">
    <property type="match status" value="1"/>
</dbReference>
<proteinExistence type="predicted"/>
<evidence type="ECO:0000313" key="2">
    <source>
        <dbReference type="Proteomes" id="UP001524499"/>
    </source>
</evidence>
<keyword evidence="2" id="KW-1185">Reference proteome</keyword>
<dbReference type="PANTHER" id="PTHR39327:SF1">
    <property type="entry name" value="BLR5470 PROTEIN"/>
    <property type="match status" value="1"/>
</dbReference>
<dbReference type="EMBL" id="JANIBJ010000005">
    <property type="protein sequence ID" value="MCQ8103202.1"/>
    <property type="molecule type" value="Genomic_DNA"/>
</dbReference>
<protein>
    <submittedName>
        <fullName evidence="1">Transglutaminase-like cysteine peptidase</fullName>
    </submittedName>
</protein>
<dbReference type="InterPro" id="IPR010319">
    <property type="entry name" value="Transglutaminase-like_Cys_pept"/>
</dbReference>
<organism evidence="1 2">
    <name type="scientific">Methylomonas subterranea</name>
    <dbReference type="NCBI Taxonomy" id="2952225"/>
    <lineage>
        <taxon>Bacteria</taxon>
        <taxon>Pseudomonadati</taxon>
        <taxon>Pseudomonadota</taxon>
        <taxon>Gammaproteobacteria</taxon>
        <taxon>Methylococcales</taxon>
        <taxon>Methylococcaceae</taxon>
        <taxon>Methylomonas</taxon>
    </lineage>
</organism>
<evidence type="ECO:0000313" key="1">
    <source>
        <dbReference type="EMBL" id="MCQ8103202.1"/>
    </source>
</evidence>